<evidence type="ECO:0000313" key="1">
    <source>
        <dbReference type="EMBL" id="MBW2937919.1"/>
    </source>
</evidence>
<accession>A0A9X1FPY4</accession>
<comment type="caution">
    <text evidence="1">The sequence shown here is derived from an EMBL/GenBank/DDBJ whole genome shotgun (WGS) entry which is preliminary data.</text>
</comment>
<dbReference type="AlphaFoldDB" id="A0A9X1FPY4"/>
<dbReference type="EMBL" id="JAHWDP010000003">
    <property type="protein sequence ID" value="MBW2937919.1"/>
    <property type="molecule type" value="Genomic_DNA"/>
</dbReference>
<organism evidence="1 2">
    <name type="scientific">Halomarinibacterium sedimenti</name>
    <dbReference type="NCBI Taxonomy" id="2857106"/>
    <lineage>
        <taxon>Bacteria</taxon>
        <taxon>Pseudomonadati</taxon>
        <taxon>Bacteroidota</taxon>
        <taxon>Flavobacteriia</taxon>
        <taxon>Flavobacteriales</taxon>
        <taxon>Flavobacteriaceae</taxon>
        <taxon>Halomarinibacterium</taxon>
    </lineage>
</organism>
<keyword evidence="2" id="KW-1185">Reference proteome</keyword>
<gene>
    <name evidence="1" type="ORF">KXJ69_07365</name>
</gene>
<reference evidence="1" key="1">
    <citation type="submission" date="2021-07" db="EMBL/GenBank/DDBJ databases">
        <title>Aureisphaera sp. CAU 1614 isolated from sea sediment.</title>
        <authorList>
            <person name="Kim W."/>
        </authorList>
    </citation>
    <scope>NUCLEOTIDE SEQUENCE</scope>
    <source>
        <strain evidence="1">CAU 1614</strain>
    </source>
</reference>
<sequence>MIGFAILVAKFVNPKFNTLISIVLLVLCAYLGYQLYQSIIGPVHFNQEKEERYKKVIAKLKDIKAGQLAYQELNGKFTGDFDSLVQFLDTAKFAITSRRDTSYADVEKNKAFGLDPYKGGYYIEDIIIDTLRFTSIKDSIYQKSDRYKTMMKVPGTDKNFELAAKKLKKNDGVYSVFEAKVSKDIILEGLNKDLITQEKQVNSVDGVNGPYIKVGSLNEVNTSGNWPKLYDSVKDK</sequence>
<proteinExistence type="predicted"/>
<dbReference type="Proteomes" id="UP001138686">
    <property type="component" value="Unassembled WGS sequence"/>
</dbReference>
<name>A0A9X1FPY4_9FLAO</name>
<protein>
    <submittedName>
        <fullName evidence="1">Uncharacterized protein</fullName>
    </submittedName>
</protein>
<evidence type="ECO:0000313" key="2">
    <source>
        <dbReference type="Proteomes" id="UP001138686"/>
    </source>
</evidence>